<reference evidence="8" key="1">
    <citation type="submission" date="2021-02" db="EMBL/GenBank/DDBJ databases">
        <authorList>
            <person name="Nowell W R."/>
        </authorList>
    </citation>
    <scope>NUCLEOTIDE SEQUENCE</scope>
</reference>
<feature type="active site" description="Proton donor" evidence="4">
    <location>
        <position position="35"/>
    </location>
</feature>
<protein>
    <recommendedName>
        <fullName evidence="7">NADP-dependent oxidoreductase domain-containing protein</fullName>
    </recommendedName>
</protein>
<dbReference type="FunFam" id="3.20.20.100:FF:000006">
    <property type="entry name" value="Aldo-keto reductase family 1 member A1"/>
    <property type="match status" value="1"/>
</dbReference>
<evidence type="ECO:0000256" key="2">
    <source>
        <dbReference type="ARBA" id="ARBA00022857"/>
    </source>
</evidence>
<dbReference type="EMBL" id="CAJOBC010084823">
    <property type="protein sequence ID" value="CAF4322918.1"/>
    <property type="molecule type" value="Genomic_DNA"/>
</dbReference>
<comment type="similarity">
    <text evidence="1">Belongs to the aldo/keto reductase family.</text>
</comment>
<sequence length="299" mass="34585">MPGLGTWRSDPGQVQEIVKQAILHGYRHIDGAWIYGNEAEIGNGIKEAIAESKGHIKREDIFITTKIWNQYHKPDDAEWAVRDSLNKLKLDYVDLVLIHWPIAFKKIKENRWSQSEDKKERYYEESISLEQTWEGLEKLVEKKLTHSIGLSNFNSSEIERILKVAKIKPVTNQIELHPYLNQKELRDYCHQHQITITSYCPLSNLKREGDSVTALNDPVIEALGKKYNKTSAQIIIRWHLQHGLIVIPKTVTPQRLIENADVFDFELTTDDVNSIDKMGEKNLRFINPAFKPGNKGMFD</sequence>
<organism evidence="8 10">
    <name type="scientific">Didymodactylos carnosus</name>
    <dbReference type="NCBI Taxonomy" id="1234261"/>
    <lineage>
        <taxon>Eukaryota</taxon>
        <taxon>Metazoa</taxon>
        <taxon>Spiralia</taxon>
        <taxon>Gnathifera</taxon>
        <taxon>Rotifera</taxon>
        <taxon>Eurotatoria</taxon>
        <taxon>Bdelloidea</taxon>
        <taxon>Philodinida</taxon>
        <taxon>Philodinidae</taxon>
        <taxon>Didymodactylos</taxon>
    </lineage>
</organism>
<dbReference type="InterPro" id="IPR020471">
    <property type="entry name" value="AKR"/>
</dbReference>
<dbReference type="AlphaFoldDB" id="A0A815PFS4"/>
<feature type="domain" description="NADP-dependent oxidoreductase" evidence="7">
    <location>
        <begin position="4"/>
        <end position="278"/>
    </location>
</feature>
<dbReference type="EMBL" id="CAJNOQ010019377">
    <property type="protein sequence ID" value="CAF1449019.1"/>
    <property type="molecule type" value="Genomic_DNA"/>
</dbReference>
<keyword evidence="3" id="KW-0560">Oxidoreductase</keyword>
<dbReference type="Pfam" id="PF00248">
    <property type="entry name" value="Aldo_ket_red"/>
    <property type="match status" value="1"/>
</dbReference>
<dbReference type="PRINTS" id="PR00069">
    <property type="entry name" value="ALDKETRDTASE"/>
</dbReference>
<keyword evidence="10" id="KW-1185">Reference proteome</keyword>
<evidence type="ECO:0000256" key="5">
    <source>
        <dbReference type="PIRSR" id="PIRSR000097-2"/>
    </source>
</evidence>
<dbReference type="PIRSF" id="PIRSF000097">
    <property type="entry name" value="AKR"/>
    <property type="match status" value="1"/>
</dbReference>
<dbReference type="SUPFAM" id="SSF51430">
    <property type="entry name" value="NAD(P)-linked oxidoreductase"/>
    <property type="match status" value="1"/>
</dbReference>
<dbReference type="PROSITE" id="PS00798">
    <property type="entry name" value="ALDOKETO_REDUCTASE_1"/>
    <property type="match status" value="1"/>
</dbReference>
<evidence type="ECO:0000256" key="3">
    <source>
        <dbReference type="ARBA" id="ARBA00023002"/>
    </source>
</evidence>
<dbReference type="InterPro" id="IPR018170">
    <property type="entry name" value="Aldo/ket_reductase_CS"/>
</dbReference>
<evidence type="ECO:0000313" key="10">
    <source>
        <dbReference type="Proteomes" id="UP000663829"/>
    </source>
</evidence>
<evidence type="ECO:0000256" key="1">
    <source>
        <dbReference type="ARBA" id="ARBA00007905"/>
    </source>
</evidence>
<dbReference type="InterPro" id="IPR036812">
    <property type="entry name" value="NAD(P)_OxRdtase_dom_sf"/>
</dbReference>
<gene>
    <name evidence="8" type="ORF">GPM918_LOCUS34665</name>
    <name evidence="9" type="ORF">SRO942_LOCUS35368</name>
</gene>
<dbReference type="CDD" id="cd19071">
    <property type="entry name" value="AKR_AKR1-5-like"/>
    <property type="match status" value="1"/>
</dbReference>
<dbReference type="Gene3D" id="3.20.20.100">
    <property type="entry name" value="NADP-dependent oxidoreductase domain"/>
    <property type="match status" value="1"/>
</dbReference>
<evidence type="ECO:0000256" key="4">
    <source>
        <dbReference type="PIRSR" id="PIRSR000097-1"/>
    </source>
</evidence>
<dbReference type="Proteomes" id="UP000681722">
    <property type="component" value="Unassembled WGS sequence"/>
</dbReference>
<dbReference type="Proteomes" id="UP000663829">
    <property type="component" value="Unassembled WGS sequence"/>
</dbReference>
<evidence type="ECO:0000256" key="6">
    <source>
        <dbReference type="PIRSR" id="PIRSR000097-3"/>
    </source>
</evidence>
<dbReference type="PROSITE" id="PS00063">
    <property type="entry name" value="ALDOKETO_REDUCTASE_3"/>
    <property type="match status" value="1"/>
</dbReference>
<evidence type="ECO:0000259" key="7">
    <source>
        <dbReference type="Pfam" id="PF00248"/>
    </source>
</evidence>
<feature type="binding site" evidence="5">
    <location>
        <position position="99"/>
    </location>
    <ligand>
        <name>substrate</name>
    </ligand>
</feature>
<comment type="caution">
    <text evidence="8">The sequence shown here is derived from an EMBL/GenBank/DDBJ whole genome shotgun (WGS) entry which is preliminary data.</text>
</comment>
<proteinExistence type="inferred from homology"/>
<dbReference type="GO" id="GO:0016491">
    <property type="term" value="F:oxidoreductase activity"/>
    <property type="evidence" value="ECO:0007669"/>
    <property type="project" value="UniProtKB-KW"/>
</dbReference>
<evidence type="ECO:0000313" key="9">
    <source>
        <dbReference type="EMBL" id="CAF4322918.1"/>
    </source>
</evidence>
<dbReference type="OrthoDB" id="416253at2759"/>
<dbReference type="InterPro" id="IPR023210">
    <property type="entry name" value="NADP_OxRdtase_dom"/>
</dbReference>
<dbReference type="PANTHER" id="PTHR11732">
    <property type="entry name" value="ALDO/KETO REDUCTASE"/>
    <property type="match status" value="1"/>
</dbReference>
<feature type="site" description="Lowers pKa of active site Tyr" evidence="6">
    <location>
        <position position="66"/>
    </location>
</feature>
<keyword evidence="2" id="KW-0521">NADP</keyword>
<name>A0A815PFS4_9BILA</name>
<evidence type="ECO:0000313" key="8">
    <source>
        <dbReference type="EMBL" id="CAF1449019.1"/>
    </source>
</evidence>
<accession>A0A815PFS4</accession>